<evidence type="ECO:0000313" key="6">
    <source>
        <dbReference type="Proteomes" id="UP000613840"/>
    </source>
</evidence>
<evidence type="ECO:0000313" key="5">
    <source>
        <dbReference type="EMBL" id="GGL58281.1"/>
    </source>
</evidence>
<feature type="compositionally biased region" description="Basic and acidic residues" evidence="2">
    <location>
        <begin position="354"/>
        <end position="364"/>
    </location>
</feature>
<feature type="domain" description="GFO/IDH/MocA-like oxidoreductase" evidence="4">
    <location>
        <begin position="137"/>
        <end position="253"/>
    </location>
</feature>
<evidence type="ECO:0000259" key="4">
    <source>
        <dbReference type="Pfam" id="PF22725"/>
    </source>
</evidence>
<evidence type="ECO:0000256" key="1">
    <source>
        <dbReference type="ARBA" id="ARBA00023002"/>
    </source>
</evidence>
<reference evidence="5" key="2">
    <citation type="submission" date="2020-09" db="EMBL/GenBank/DDBJ databases">
        <authorList>
            <person name="Sun Q."/>
            <person name="Zhou Y."/>
        </authorList>
    </citation>
    <scope>NUCLEOTIDE SEQUENCE</scope>
    <source>
        <strain evidence="5">CGMCC 4.7306</strain>
    </source>
</reference>
<dbReference type="InterPro" id="IPR055170">
    <property type="entry name" value="GFO_IDH_MocA-like_dom"/>
</dbReference>
<dbReference type="Pfam" id="PF22725">
    <property type="entry name" value="GFO_IDH_MocA_C3"/>
    <property type="match status" value="1"/>
</dbReference>
<dbReference type="SUPFAM" id="SSF55347">
    <property type="entry name" value="Glyceraldehyde-3-phosphate dehydrogenase-like, C-terminal domain"/>
    <property type="match status" value="1"/>
</dbReference>
<dbReference type="InterPro" id="IPR036291">
    <property type="entry name" value="NAD(P)-bd_dom_sf"/>
</dbReference>
<protein>
    <submittedName>
        <fullName evidence="5">Oxidoreductase</fullName>
    </submittedName>
</protein>
<comment type="caution">
    <text evidence="5">The sequence shown here is derived from an EMBL/GenBank/DDBJ whole genome shotgun (WGS) entry which is preliminary data.</text>
</comment>
<dbReference type="GO" id="GO:0000166">
    <property type="term" value="F:nucleotide binding"/>
    <property type="evidence" value="ECO:0007669"/>
    <property type="project" value="InterPro"/>
</dbReference>
<feature type="domain" description="Gfo/Idh/MocA-like oxidoreductase N-terminal" evidence="3">
    <location>
        <begin position="13"/>
        <end position="125"/>
    </location>
</feature>
<dbReference type="PANTHER" id="PTHR43818:SF11">
    <property type="entry name" value="BCDNA.GH03377"/>
    <property type="match status" value="1"/>
</dbReference>
<keyword evidence="6" id="KW-1185">Reference proteome</keyword>
<dbReference type="EMBL" id="BMMZ01000003">
    <property type="protein sequence ID" value="GGL58281.1"/>
    <property type="molecule type" value="Genomic_DNA"/>
</dbReference>
<dbReference type="AlphaFoldDB" id="A0A917S701"/>
<name>A0A917S701_9ACTN</name>
<organism evidence="5 6">
    <name type="scientific">Microlunatus endophyticus</name>
    <dbReference type="NCBI Taxonomy" id="1716077"/>
    <lineage>
        <taxon>Bacteria</taxon>
        <taxon>Bacillati</taxon>
        <taxon>Actinomycetota</taxon>
        <taxon>Actinomycetes</taxon>
        <taxon>Propionibacteriales</taxon>
        <taxon>Propionibacteriaceae</taxon>
        <taxon>Microlunatus</taxon>
    </lineage>
</organism>
<feature type="region of interest" description="Disordered" evidence="2">
    <location>
        <begin position="342"/>
        <end position="364"/>
    </location>
</feature>
<reference evidence="5" key="1">
    <citation type="journal article" date="2014" name="Int. J. Syst. Evol. Microbiol.">
        <title>Complete genome sequence of Corynebacterium casei LMG S-19264T (=DSM 44701T), isolated from a smear-ripened cheese.</title>
        <authorList>
            <consortium name="US DOE Joint Genome Institute (JGI-PGF)"/>
            <person name="Walter F."/>
            <person name="Albersmeier A."/>
            <person name="Kalinowski J."/>
            <person name="Ruckert C."/>
        </authorList>
    </citation>
    <scope>NUCLEOTIDE SEQUENCE</scope>
    <source>
        <strain evidence="5">CGMCC 4.7306</strain>
    </source>
</reference>
<dbReference type="InterPro" id="IPR050463">
    <property type="entry name" value="Gfo/Idh/MocA_oxidrdct_glycsds"/>
</dbReference>
<dbReference type="Gene3D" id="3.30.360.10">
    <property type="entry name" value="Dihydrodipicolinate Reductase, domain 2"/>
    <property type="match status" value="1"/>
</dbReference>
<accession>A0A917S701</accession>
<dbReference type="InterPro" id="IPR000683">
    <property type="entry name" value="Gfo/Idh/MocA-like_OxRdtase_N"/>
</dbReference>
<dbReference type="Proteomes" id="UP000613840">
    <property type="component" value="Unassembled WGS sequence"/>
</dbReference>
<keyword evidence="1" id="KW-0560">Oxidoreductase</keyword>
<evidence type="ECO:0000259" key="3">
    <source>
        <dbReference type="Pfam" id="PF01408"/>
    </source>
</evidence>
<evidence type="ECO:0000256" key="2">
    <source>
        <dbReference type="SAM" id="MobiDB-lite"/>
    </source>
</evidence>
<sequence length="364" mass="38461">MTGNTGTDGSPTRIGLAGAGAVSHQYLPNLLRLPGLEVAAVSDVDTAVAANVSEEFGVPAVGVDELLADPSIEIVVNLTPIAFHVPVTRNILEAGKHVYSEKSLAKSVTEAQDLLALADSKGLVIAGAPDTLLGTAFQAARRTLEHGSLGRPLTAVAAMLRSQALSTRYFSDYTAIFDMAPYYVSALATLFGPVTEVSGYLENAPTEPGQPVLTVGVSGVLHFESGLTASLTLNWGSSFRHEVPVLDVYTQSGVVRFANPNNFGDPAFLRLHEDPAEQWQEIPGSRQPADWLYNRRGLGVAEMAAAIAVGRTPRASGQLACHVVDVIESLIKAAESGQSVTLTSTVQQPEPLSDAERRQLDPKV</sequence>
<dbReference type="PANTHER" id="PTHR43818">
    <property type="entry name" value="BCDNA.GH03377"/>
    <property type="match status" value="1"/>
</dbReference>
<dbReference type="GO" id="GO:0016491">
    <property type="term" value="F:oxidoreductase activity"/>
    <property type="evidence" value="ECO:0007669"/>
    <property type="project" value="UniProtKB-KW"/>
</dbReference>
<dbReference type="Pfam" id="PF01408">
    <property type="entry name" value="GFO_IDH_MocA"/>
    <property type="match status" value="1"/>
</dbReference>
<gene>
    <name evidence="5" type="ORF">GCM10011575_15870</name>
</gene>
<dbReference type="RefSeq" id="WP_188894651.1">
    <property type="nucleotide sequence ID" value="NZ_BMMZ01000003.1"/>
</dbReference>
<dbReference type="Gene3D" id="3.40.50.720">
    <property type="entry name" value="NAD(P)-binding Rossmann-like Domain"/>
    <property type="match status" value="1"/>
</dbReference>
<proteinExistence type="predicted"/>
<dbReference type="SUPFAM" id="SSF51735">
    <property type="entry name" value="NAD(P)-binding Rossmann-fold domains"/>
    <property type="match status" value="1"/>
</dbReference>